<evidence type="ECO:0000256" key="2">
    <source>
        <dbReference type="SAM" id="MobiDB-lite"/>
    </source>
</evidence>
<organism evidence="5 6">
    <name type="scientific">Chaetoceros tenuissimus</name>
    <dbReference type="NCBI Taxonomy" id="426638"/>
    <lineage>
        <taxon>Eukaryota</taxon>
        <taxon>Sar</taxon>
        <taxon>Stramenopiles</taxon>
        <taxon>Ochrophyta</taxon>
        <taxon>Bacillariophyta</taxon>
        <taxon>Coscinodiscophyceae</taxon>
        <taxon>Chaetocerotophycidae</taxon>
        <taxon>Chaetocerotales</taxon>
        <taxon>Chaetocerotaceae</taxon>
        <taxon>Chaetoceros</taxon>
    </lineage>
</organism>
<dbReference type="PANTHER" id="PTHR10724">
    <property type="entry name" value="30S RIBOSOMAL PROTEIN S1"/>
    <property type="match status" value="1"/>
</dbReference>
<feature type="domain" description="S1 motif" evidence="4">
    <location>
        <begin position="126"/>
        <end position="195"/>
    </location>
</feature>
<feature type="chain" id="PRO_5042073238" description="S1 motif domain-containing protein" evidence="3">
    <location>
        <begin position="21"/>
        <end position="384"/>
    </location>
</feature>
<dbReference type="GO" id="GO:0003735">
    <property type="term" value="F:structural constituent of ribosome"/>
    <property type="evidence" value="ECO:0007669"/>
    <property type="project" value="TreeGrafter"/>
</dbReference>
<dbReference type="SUPFAM" id="SSF50249">
    <property type="entry name" value="Nucleic acid-binding proteins"/>
    <property type="match status" value="2"/>
</dbReference>
<dbReference type="GO" id="GO:0003729">
    <property type="term" value="F:mRNA binding"/>
    <property type="evidence" value="ECO:0007669"/>
    <property type="project" value="UniProtKB-ARBA"/>
</dbReference>
<dbReference type="PROSITE" id="PS50126">
    <property type="entry name" value="S1"/>
    <property type="match status" value="2"/>
</dbReference>
<protein>
    <recommendedName>
        <fullName evidence="4">S1 motif domain-containing protein</fullName>
    </recommendedName>
</protein>
<name>A0AAD3CKS4_9STRA</name>
<feature type="compositionally biased region" description="Basic and acidic residues" evidence="2">
    <location>
        <begin position="350"/>
        <end position="363"/>
    </location>
</feature>
<dbReference type="EMBL" id="BLLK01000022">
    <property type="protein sequence ID" value="GFH46701.1"/>
    <property type="molecule type" value="Genomic_DNA"/>
</dbReference>
<dbReference type="SMART" id="SM00316">
    <property type="entry name" value="S1"/>
    <property type="match status" value="2"/>
</dbReference>
<keyword evidence="6" id="KW-1185">Reference proteome</keyword>
<dbReference type="Proteomes" id="UP001054902">
    <property type="component" value="Unassembled WGS sequence"/>
</dbReference>
<dbReference type="Gene3D" id="2.40.50.140">
    <property type="entry name" value="Nucleic acid-binding proteins"/>
    <property type="match status" value="2"/>
</dbReference>
<dbReference type="InterPro" id="IPR050437">
    <property type="entry name" value="Ribos_protein_bS1-like"/>
</dbReference>
<comment type="caution">
    <text evidence="5">The sequence shown here is derived from an EMBL/GenBank/DDBJ whole genome shotgun (WGS) entry which is preliminary data.</text>
</comment>
<feature type="compositionally biased region" description="Basic and acidic residues" evidence="2">
    <location>
        <begin position="94"/>
        <end position="107"/>
    </location>
</feature>
<evidence type="ECO:0000313" key="6">
    <source>
        <dbReference type="Proteomes" id="UP001054902"/>
    </source>
</evidence>
<comment type="function">
    <text evidence="1">Associates with the EF-Tu.GDP complex and induces the exchange of GDP to GTP. It remains bound to the aminoacyl-tRNA.EF-Tu.GTP complex up to the GTP hydrolysis stage on the ribosome.</text>
</comment>
<dbReference type="Pfam" id="PF00575">
    <property type="entry name" value="S1"/>
    <property type="match status" value="2"/>
</dbReference>
<keyword evidence="3" id="KW-0732">Signal</keyword>
<dbReference type="InterPro" id="IPR003029">
    <property type="entry name" value="S1_domain"/>
</dbReference>
<evidence type="ECO:0000259" key="4">
    <source>
        <dbReference type="PROSITE" id="PS50126"/>
    </source>
</evidence>
<sequence length="384" mass="40488">MKFTTSAIAAAAFGAISVNAFTAPGAAFVSTRVASNTVATAGSHSAGCGCASCATSHPANCSCMSCGMKTMLRMAEEDVPAEVEAMDGVESEEEAHNTDRPARDSGIKKHKKGGNKGIAISELEVGSYVDGIVKTTTSYGAFVDIGAATDALLHVSRLSNEFVSNVEDIVKAGDKVNVRIAAIDAEKGQVAISMISEEDENAAKAARGGGRRKERPQRSGGDRAAQAATIASLAEAGFDDSKMVEGEVVSALDFGAFVRFSAGQLADSVEGELDGLVHISALTTGRAESVASIVSVGDKVQIRVRNLDTDGNKVSLSMITKEEEEANRPQRRNNEDRPKRGRSMFSPDEMGPKDWKEQLEKFNTDSNGSFVNMPVVEDKRKTVA</sequence>
<evidence type="ECO:0000256" key="1">
    <source>
        <dbReference type="ARBA" id="ARBA00025453"/>
    </source>
</evidence>
<dbReference type="InterPro" id="IPR012340">
    <property type="entry name" value="NA-bd_OB-fold"/>
</dbReference>
<dbReference type="FunFam" id="2.40.50.140:FF:000051">
    <property type="entry name" value="RNA-binding transcriptional accessory protein"/>
    <property type="match status" value="1"/>
</dbReference>
<feature type="domain" description="S1 motif" evidence="4">
    <location>
        <begin position="241"/>
        <end position="319"/>
    </location>
</feature>
<proteinExistence type="predicted"/>
<dbReference type="GO" id="GO:0006412">
    <property type="term" value="P:translation"/>
    <property type="evidence" value="ECO:0007669"/>
    <property type="project" value="TreeGrafter"/>
</dbReference>
<gene>
    <name evidence="5" type="ORF">CTEN210_03175</name>
</gene>
<dbReference type="GO" id="GO:0005737">
    <property type="term" value="C:cytoplasm"/>
    <property type="evidence" value="ECO:0007669"/>
    <property type="project" value="UniProtKB-ARBA"/>
</dbReference>
<feature type="region of interest" description="Disordered" evidence="2">
    <location>
        <begin position="315"/>
        <end position="384"/>
    </location>
</feature>
<feature type="region of interest" description="Disordered" evidence="2">
    <location>
        <begin position="87"/>
        <end position="113"/>
    </location>
</feature>
<dbReference type="AlphaFoldDB" id="A0AAD3CKS4"/>
<dbReference type="PANTHER" id="PTHR10724:SF10">
    <property type="entry name" value="S1 RNA-BINDING DOMAIN-CONTAINING PROTEIN 1"/>
    <property type="match status" value="1"/>
</dbReference>
<reference evidence="5 6" key="1">
    <citation type="journal article" date="2021" name="Sci. Rep.">
        <title>The genome of the diatom Chaetoceros tenuissimus carries an ancient integrated fragment of an extant virus.</title>
        <authorList>
            <person name="Hongo Y."/>
            <person name="Kimura K."/>
            <person name="Takaki Y."/>
            <person name="Yoshida Y."/>
            <person name="Baba S."/>
            <person name="Kobayashi G."/>
            <person name="Nagasaki K."/>
            <person name="Hano T."/>
            <person name="Tomaru Y."/>
        </authorList>
    </citation>
    <scope>NUCLEOTIDE SEQUENCE [LARGE SCALE GENOMIC DNA]</scope>
    <source>
        <strain evidence="5 6">NIES-3715</strain>
    </source>
</reference>
<feature type="compositionally biased region" description="Basic and acidic residues" evidence="2">
    <location>
        <begin position="326"/>
        <end position="338"/>
    </location>
</feature>
<feature type="region of interest" description="Disordered" evidence="2">
    <location>
        <begin position="202"/>
        <end position="224"/>
    </location>
</feature>
<evidence type="ECO:0000313" key="5">
    <source>
        <dbReference type="EMBL" id="GFH46701.1"/>
    </source>
</evidence>
<evidence type="ECO:0000256" key="3">
    <source>
        <dbReference type="SAM" id="SignalP"/>
    </source>
</evidence>
<feature type="signal peptide" evidence="3">
    <location>
        <begin position="1"/>
        <end position="20"/>
    </location>
</feature>
<accession>A0AAD3CKS4</accession>